<feature type="transmembrane region" description="Helical" evidence="5">
    <location>
        <begin position="163"/>
        <end position="185"/>
    </location>
</feature>
<dbReference type="GO" id="GO:0008273">
    <property type="term" value="F:calcium, potassium:sodium antiporter activity"/>
    <property type="evidence" value="ECO:0007669"/>
    <property type="project" value="TreeGrafter"/>
</dbReference>
<dbReference type="GO" id="GO:0005886">
    <property type="term" value="C:plasma membrane"/>
    <property type="evidence" value="ECO:0007669"/>
    <property type="project" value="TreeGrafter"/>
</dbReference>
<dbReference type="NCBIfam" id="TIGR00367">
    <property type="entry name" value="calcium/sodium antiporter"/>
    <property type="match status" value="1"/>
</dbReference>
<feature type="transmembrane region" description="Helical" evidence="5">
    <location>
        <begin position="35"/>
        <end position="58"/>
    </location>
</feature>
<dbReference type="OrthoDB" id="9794225at2"/>
<dbReference type="InterPro" id="IPR044880">
    <property type="entry name" value="NCX_ion-bd_dom_sf"/>
</dbReference>
<dbReference type="EMBL" id="WTYX01000001">
    <property type="protein sequence ID" value="MXO89635.1"/>
    <property type="molecule type" value="Genomic_DNA"/>
</dbReference>
<keyword evidence="3 5" id="KW-1133">Transmembrane helix</keyword>
<evidence type="ECO:0000259" key="6">
    <source>
        <dbReference type="Pfam" id="PF01699"/>
    </source>
</evidence>
<protein>
    <submittedName>
        <fullName evidence="7">Calcium/sodium antiporter</fullName>
    </submittedName>
</protein>
<dbReference type="InterPro" id="IPR004837">
    <property type="entry name" value="NaCa_Exmemb"/>
</dbReference>
<keyword evidence="4 5" id="KW-0472">Membrane</keyword>
<comment type="caution">
    <text evidence="7">The sequence shown here is derived from an EMBL/GenBank/DDBJ whole genome shotgun (WGS) entry which is preliminary data.</text>
</comment>
<feature type="domain" description="Sodium/calcium exchanger membrane region" evidence="6">
    <location>
        <begin position="162"/>
        <end position="303"/>
    </location>
</feature>
<evidence type="ECO:0000256" key="5">
    <source>
        <dbReference type="SAM" id="Phobius"/>
    </source>
</evidence>
<feature type="transmembrane region" description="Helical" evidence="5">
    <location>
        <begin position="104"/>
        <end position="120"/>
    </location>
</feature>
<dbReference type="PANTHER" id="PTHR10846">
    <property type="entry name" value="SODIUM/POTASSIUM/CALCIUM EXCHANGER"/>
    <property type="match status" value="1"/>
</dbReference>
<dbReference type="AlphaFoldDB" id="A0A844ZP64"/>
<dbReference type="GO" id="GO:0005262">
    <property type="term" value="F:calcium channel activity"/>
    <property type="evidence" value="ECO:0007669"/>
    <property type="project" value="TreeGrafter"/>
</dbReference>
<accession>A0A844ZP64</accession>
<organism evidence="7 8">
    <name type="scientific">Pontixanthobacter aquaemixtae</name>
    <dbReference type="NCBI Taxonomy" id="1958940"/>
    <lineage>
        <taxon>Bacteria</taxon>
        <taxon>Pseudomonadati</taxon>
        <taxon>Pseudomonadota</taxon>
        <taxon>Alphaproteobacteria</taxon>
        <taxon>Sphingomonadales</taxon>
        <taxon>Erythrobacteraceae</taxon>
        <taxon>Pontixanthobacter</taxon>
    </lineage>
</organism>
<evidence type="ECO:0000313" key="8">
    <source>
        <dbReference type="Proteomes" id="UP000442714"/>
    </source>
</evidence>
<dbReference type="PANTHER" id="PTHR10846:SF8">
    <property type="entry name" value="INNER MEMBRANE PROTEIN YRBG"/>
    <property type="match status" value="1"/>
</dbReference>
<name>A0A844ZP64_9SPHN</name>
<feature type="transmembrane region" description="Helical" evidence="5">
    <location>
        <begin position="227"/>
        <end position="249"/>
    </location>
</feature>
<reference evidence="7 8" key="1">
    <citation type="submission" date="2019-12" db="EMBL/GenBank/DDBJ databases">
        <title>Genomic-based taxomic classification of the family Erythrobacteraceae.</title>
        <authorList>
            <person name="Xu L."/>
        </authorList>
    </citation>
    <scope>NUCLEOTIDE SEQUENCE [LARGE SCALE GENOMIC DNA]</scope>
    <source>
        <strain evidence="7 8">KCTC 52763</strain>
    </source>
</reference>
<evidence type="ECO:0000313" key="7">
    <source>
        <dbReference type="EMBL" id="MXO89635.1"/>
    </source>
</evidence>
<dbReference type="Pfam" id="PF01699">
    <property type="entry name" value="Na_Ca_ex"/>
    <property type="match status" value="2"/>
</dbReference>
<feature type="transmembrane region" description="Helical" evidence="5">
    <location>
        <begin position="197"/>
        <end position="220"/>
    </location>
</feature>
<dbReference type="RefSeq" id="WP_160603028.1">
    <property type="nucleotide sequence ID" value="NZ_WTYX01000001.1"/>
</dbReference>
<feature type="transmembrane region" description="Helical" evidence="5">
    <location>
        <begin position="261"/>
        <end position="279"/>
    </location>
</feature>
<evidence type="ECO:0000256" key="3">
    <source>
        <dbReference type="ARBA" id="ARBA00022989"/>
    </source>
</evidence>
<keyword evidence="2 5" id="KW-0812">Transmembrane</keyword>
<evidence type="ECO:0000256" key="2">
    <source>
        <dbReference type="ARBA" id="ARBA00022692"/>
    </source>
</evidence>
<gene>
    <name evidence="7" type="ORF">GRI41_02255</name>
</gene>
<evidence type="ECO:0000256" key="1">
    <source>
        <dbReference type="ARBA" id="ARBA00004141"/>
    </source>
</evidence>
<dbReference type="Gene3D" id="1.20.1420.30">
    <property type="entry name" value="NCX, central ion-binding region"/>
    <property type="match status" value="1"/>
</dbReference>
<feature type="domain" description="Sodium/calcium exchanger membrane region" evidence="6">
    <location>
        <begin position="4"/>
        <end position="143"/>
    </location>
</feature>
<feature type="transmembrane region" description="Helical" evidence="5">
    <location>
        <begin position="126"/>
        <end position="143"/>
    </location>
</feature>
<dbReference type="GO" id="GO:0006874">
    <property type="term" value="P:intracellular calcium ion homeostasis"/>
    <property type="evidence" value="ECO:0007669"/>
    <property type="project" value="TreeGrafter"/>
</dbReference>
<feature type="transmembrane region" description="Helical" evidence="5">
    <location>
        <begin position="78"/>
        <end position="97"/>
    </location>
</feature>
<keyword evidence="8" id="KW-1185">Reference proteome</keyword>
<dbReference type="Proteomes" id="UP000442714">
    <property type="component" value="Unassembled WGS sequence"/>
</dbReference>
<sequence>MTTAILMIFAGLIGLGLGGEWLVRGSVGLAQRMGISNLVTGLVIVGAATSMPEMVASVQAVAAGSPEIAWGNIAGSNIANSLLILGATALVAPIVLTGTGRRDAVVGLSASAALFAIAWWQLGSPWIGAALLAALTVYIIWRYTHPRPADEEELEVPPLSRSLVYFILGVAALVIGGKLLVDGAIDLATLAGVSETVIGLTVVAVGTSLPELAASVAAALRGKPGLALGNVVGSNIYNLLLIGGVTMAISARPIPVELLDVEWPLVIATALMILLLCWFAHRINRAMGALLLAGFAAFNVLLLT</sequence>
<evidence type="ECO:0000256" key="4">
    <source>
        <dbReference type="ARBA" id="ARBA00023136"/>
    </source>
</evidence>
<dbReference type="InterPro" id="IPR004481">
    <property type="entry name" value="K/Na/Ca-exchanger"/>
</dbReference>
<feature type="transmembrane region" description="Helical" evidence="5">
    <location>
        <begin position="286"/>
        <end position="303"/>
    </location>
</feature>
<feature type="transmembrane region" description="Helical" evidence="5">
    <location>
        <begin position="6"/>
        <end position="23"/>
    </location>
</feature>
<comment type="subcellular location">
    <subcellularLocation>
        <location evidence="1">Membrane</location>
        <topology evidence="1">Multi-pass membrane protein</topology>
    </subcellularLocation>
</comment>
<proteinExistence type="predicted"/>
<dbReference type="Gene3D" id="6.10.280.80">
    <property type="entry name" value="NCX, peripheral helical region"/>
    <property type="match status" value="1"/>
</dbReference>